<sequence length="151" mass="17429">MFEQQIAVNQRAKFGQTIQVRLVSNLGRSQAYYRDVLGCKIDEWGHAERDHMCFLLQQAVSIEDVQPNRVSQKRSDYPTEWEGPDQAWDTFIHVTWEDLDALIEEVRGKGGRIATEPFTGAHGNWEFKNAYIQDPDGYNLVLGAMRQIQDK</sequence>
<dbReference type="GO" id="GO:0016829">
    <property type="term" value="F:lyase activity"/>
    <property type="evidence" value="ECO:0007669"/>
    <property type="project" value="UniProtKB-KW"/>
</dbReference>
<dbReference type="InterPro" id="IPR029068">
    <property type="entry name" value="Glyas_Bleomycin-R_OHBP_Dase"/>
</dbReference>
<reference evidence="2 3" key="1">
    <citation type="submission" date="2023-07" db="EMBL/GenBank/DDBJ databases">
        <title>Sorghum-associated microbial communities from plants grown in Nebraska, USA.</title>
        <authorList>
            <person name="Schachtman D."/>
        </authorList>
    </citation>
    <scope>NUCLEOTIDE SEQUENCE [LARGE SCALE GENOMIC DNA]</scope>
    <source>
        <strain evidence="2 3">CC258</strain>
    </source>
</reference>
<protein>
    <submittedName>
        <fullName evidence="2">Enzyme related to lactoylglutathione lyase</fullName>
    </submittedName>
</protein>
<dbReference type="Proteomes" id="UP001267290">
    <property type="component" value="Unassembled WGS sequence"/>
</dbReference>
<proteinExistence type="predicted"/>
<accession>A0ABU1NRR2</accession>
<dbReference type="InterPro" id="IPR004360">
    <property type="entry name" value="Glyas_Fos-R_dOase_dom"/>
</dbReference>
<organism evidence="2 3">
    <name type="scientific">Paenibacillus qinlingensis</name>
    <dbReference type="NCBI Taxonomy" id="1837343"/>
    <lineage>
        <taxon>Bacteria</taxon>
        <taxon>Bacillati</taxon>
        <taxon>Bacillota</taxon>
        <taxon>Bacilli</taxon>
        <taxon>Bacillales</taxon>
        <taxon>Paenibacillaceae</taxon>
        <taxon>Paenibacillus</taxon>
    </lineage>
</organism>
<dbReference type="Pfam" id="PF00903">
    <property type="entry name" value="Glyoxalase"/>
    <property type="match status" value="1"/>
</dbReference>
<evidence type="ECO:0000313" key="2">
    <source>
        <dbReference type="EMBL" id="MDR6550039.1"/>
    </source>
</evidence>
<name>A0ABU1NRR2_9BACL</name>
<evidence type="ECO:0000259" key="1">
    <source>
        <dbReference type="PROSITE" id="PS51819"/>
    </source>
</evidence>
<dbReference type="EMBL" id="JAVDSB010000001">
    <property type="protein sequence ID" value="MDR6550039.1"/>
    <property type="molecule type" value="Genomic_DNA"/>
</dbReference>
<keyword evidence="3" id="KW-1185">Reference proteome</keyword>
<evidence type="ECO:0000313" key="3">
    <source>
        <dbReference type="Proteomes" id="UP001267290"/>
    </source>
</evidence>
<comment type="caution">
    <text evidence="2">The sequence shown here is derived from an EMBL/GenBank/DDBJ whole genome shotgun (WGS) entry which is preliminary data.</text>
</comment>
<gene>
    <name evidence="2" type="ORF">J2736_001222</name>
</gene>
<keyword evidence="2" id="KW-0456">Lyase</keyword>
<dbReference type="RefSeq" id="WP_310224403.1">
    <property type="nucleotide sequence ID" value="NZ_JAVDSB010000001.1"/>
</dbReference>
<feature type="domain" description="VOC" evidence="1">
    <location>
        <begin position="13"/>
        <end position="145"/>
    </location>
</feature>
<dbReference type="PROSITE" id="PS51819">
    <property type="entry name" value="VOC"/>
    <property type="match status" value="1"/>
</dbReference>
<dbReference type="Gene3D" id="3.10.180.10">
    <property type="entry name" value="2,3-Dihydroxybiphenyl 1,2-Dioxygenase, domain 1"/>
    <property type="match status" value="1"/>
</dbReference>
<dbReference type="InterPro" id="IPR037523">
    <property type="entry name" value="VOC_core"/>
</dbReference>
<dbReference type="SUPFAM" id="SSF54593">
    <property type="entry name" value="Glyoxalase/Bleomycin resistance protein/Dihydroxybiphenyl dioxygenase"/>
    <property type="match status" value="1"/>
</dbReference>